<evidence type="ECO:0000256" key="7">
    <source>
        <dbReference type="ARBA" id="ARBA00022777"/>
    </source>
</evidence>
<dbReference type="UniPathway" id="UPA00051">
    <property type="reaction ID" value="UER00462"/>
</dbReference>
<dbReference type="EC" id="2.7.2.4" evidence="4"/>
<dbReference type="GO" id="GO:0005524">
    <property type="term" value="F:ATP binding"/>
    <property type="evidence" value="ECO:0007669"/>
    <property type="project" value="UniProtKB-KW"/>
</dbReference>
<dbReference type="eggNOG" id="COG0527">
    <property type="taxonomic scope" value="Bacteria"/>
</dbReference>
<evidence type="ECO:0000256" key="8">
    <source>
        <dbReference type="ARBA" id="ARBA00022840"/>
    </source>
</evidence>
<reference evidence="12" key="2">
    <citation type="submission" date="2011-01" db="EMBL/GenBank/DDBJ databases">
        <title>The Non-contiguous Finished genome of Clostridium papyrosolvens.</title>
        <authorList>
            <person name="Lucas S."/>
            <person name="Copeland A."/>
            <person name="Lapidus A."/>
            <person name="Cheng J.-F."/>
            <person name="Goodwin L."/>
            <person name="Pitluck S."/>
            <person name="Misra M."/>
            <person name="Chertkov O."/>
            <person name="Detter J.C."/>
            <person name="Han C."/>
            <person name="Tapia R."/>
            <person name="Land M."/>
            <person name="Hauser L."/>
            <person name="Kyrpides N."/>
            <person name="Ivanova N."/>
            <person name="Pagani I."/>
            <person name="Mouttaki H."/>
            <person name="He Z."/>
            <person name="Zhou J."/>
            <person name="Hemme C.L."/>
            <person name="Woyke T."/>
        </authorList>
    </citation>
    <scope>NUCLEOTIDE SEQUENCE [LARGE SCALE GENOMIC DNA]</scope>
    <source>
        <strain evidence="12">DSM 2782</strain>
    </source>
</reference>
<keyword evidence="9" id="KW-0028">Amino-acid biosynthesis</keyword>
<dbReference type="EMBL" id="ACXX02000016">
    <property type="protein sequence ID" value="EGD46104.1"/>
    <property type="molecule type" value="Genomic_DNA"/>
</dbReference>
<evidence type="ECO:0000256" key="1">
    <source>
        <dbReference type="ARBA" id="ARBA00004986"/>
    </source>
</evidence>
<sequence length="156" mass="17266">MTILPVTSISTVYNVALVAVDNLPNDMVLIAGIFNKIADENINIDMISQSPPYKGKINIYFSIPADNIIKVITILNSFKIKVPNLRIEVDSDSTKISVFGEGMRDKPGVAAKVFALMADNEIEIKLITTSEVDISYLIYEKDADKAINAIRQEFNI</sequence>
<dbReference type="CDD" id="cd04891">
    <property type="entry name" value="ACT_AK-LysC-DapG-like_1"/>
    <property type="match status" value="1"/>
</dbReference>
<feature type="domain" description="ACT" evidence="11">
    <location>
        <begin position="18"/>
        <end position="89"/>
    </location>
</feature>
<keyword evidence="6" id="KW-0547">Nucleotide-binding</keyword>
<evidence type="ECO:0000256" key="4">
    <source>
        <dbReference type="ARBA" id="ARBA00013059"/>
    </source>
</evidence>
<accession>F1THA1</accession>
<dbReference type="RefSeq" id="WP_004621751.1">
    <property type="nucleotide sequence ID" value="NZ_ACXX02000016.1"/>
</dbReference>
<evidence type="ECO:0000256" key="9">
    <source>
        <dbReference type="ARBA" id="ARBA00023154"/>
    </source>
</evidence>
<evidence type="ECO:0000313" key="12">
    <source>
        <dbReference type="EMBL" id="EGD46104.1"/>
    </source>
</evidence>
<dbReference type="Pfam" id="PF22468">
    <property type="entry name" value="ACT_9"/>
    <property type="match status" value="2"/>
</dbReference>
<evidence type="ECO:0000256" key="6">
    <source>
        <dbReference type="ARBA" id="ARBA00022741"/>
    </source>
</evidence>
<feature type="domain" description="ACT" evidence="11">
    <location>
        <begin position="98"/>
        <end position="156"/>
    </location>
</feature>
<keyword evidence="7" id="KW-0418">Kinase</keyword>
<evidence type="ECO:0000256" key="3">
    <source>
        <dbReference type="ARBA" id="ARBA00010122"/>
    </source>
</evidence>
<evidence type="ECO:0000313" key="13">
    <source>
        <dbReference type="Proteomes" id="UP000003860"/>
    </source>
</evidence>
<dbReference type="SUPFAM" id="SSF55021">
    <property type="entry name" value="ACT-like"/>
    <property type="match status" value="2"/>
</dbReference>
<dbReference type="PANTHER" id="PTHR21499">
    <property type="entry name" value="ASPARTATE KINASE"/>
    <property type="match status" value="1"/>
</dbReference>
<dbReference type="InterPro" id="IPR002912">
    <property type="entry name" value="ACT_dom"/>
</dbReference>
<dbReference type="STRING" id="588581.Cpap_0398"/>
<keyword evidence="8" id="KW-0067">ATP-binding</keyword>
<evidence type="ECO:0000256" key="2">
    <source>
        <dbReference type="ARBA" id="ARBA00005139"/>
    </source>
</evidence>
<comment type="catalytic activity">
    <reaction evidence="10">
        <text>L-aspartate + ATP = 4-phospho-L-aspartate + ADP</text>
        <dbReference type="Rhea" id="RHEA:23776"/>
        <dbReference type="ChEBI" id="CHEBI:29991"/>
        <dbReference type="ChEBI" id="CHEBI:30616"/>
        <dbReference type="ChEBI" id="CHEBI:57535"/>
        <dbReference type="ChEBI" id="CHEBI:456216"/>
        <dbReference type="EC" id="2.7.2.4"/>
    </reaction>
</comment>
<dbReference type="PANTHER" id="PTHR21499:SF3">
    <property type="entry name" value="ASPARTOKINASE"/>
    <property type="match status" value="1"/>
</dbReference>
<evidence type="ECO:0000256" key="5">
    <source>
        <dbReference type="ARBA" id="ARBA00022679"/>
    </source>
</evidence>
<dbReference type="OrthoDB" id="9799110at2"/>
<keyword evidence="5" id="KW-0808">Transferase</keyword>
<dbReference type="UniPathway" id="UPA00050">
    <property type="reaction ID" value="UER00461"/>
</dbReference>
<reference evidence="12" key="1">
    <citation type="submission" date="2009-07" db="EMBL/GenBank/DDBJ databases">
        <authorList>
            <consortium name="US DOE Joint Genome Institute (JGI-PGF)"/>
            <person name="Lucas S."/>
            <person name="Copeland A."/>
            <person name="Lapidus A."/>
            <person name="Glavina del Rio T."/>
            <person name="Tice H."/>
            <person name="Bruce D."/>
            <person name="Goodwin L."/>
            <person name="Pitluck S."/>
            <person name="Larimer F."/>
            <person name="Land M.L."/>
            <person name="Mouttaki H."/>
            <person name="He Z."/>
            <person name="Zhou J."/>
            <person name="Hemme C.L."/>
        </authorList>
    </citation>
    <scope>NUCLEOTIDE SEQUENCE</scope>
    <source>
        <strain evidence="12">DSM 2782</strain>
    </source>
</reference>
<dbReference type="GO" id="GO:0009090">
    <property type="term" value="P:homoserine biosynthetic process"/>
    <property type="evidence" value="ECO:0007669"/>
    <property type="project" value="TreeGrafter"/>
</dbReference>
<dbReference type="InterPro" id="IPR054352">
    <property type="entry name" value="ACT_Aspartokinase"/>
</dbReference>
<dbReference type="CDD" id="cd04923">
    <property type="entry name" value="ACT_AK-LysC-DapG-like_2"/>
    <property type="match status" value="1"/>
</dbReference>
<keyword evidence="9" id="KW-0457">Lysine biosynthesis</keyword>
<comment type="pathway">
    <text evidence="2">Amino-acid biosynthesis; L-threonine biosynthesis; L-threonine from L-aspartate: step 1/5.</text>
</comment>
<organism evidence="12 13">
    <name type="scientific">Ruminiclostridium papyrosolvens DSM 2782</name>
    <dbReference type="NCBI Taxonomy" id="588581"/>
    <lineage>
        <taxon>Bacteria</taxon>
        <taxon>Bacillati</taxon>
        <taxon>Bacillota</taxon>
        <taxon>Clostridia</taxon>
        <taxon>Eubacteriales</taxon>
        <taxon>Oscillospiraceae</taxon>
        <taxon>Ruminiclostridium</taxon>
    </lineage>
</organism>
<comment type="caution">
    <text evidence="12">The sequence shown here is derived from an EMBL/GenBank/DDBJ whole genome shotgun (WGS) entry which is preliminary data.</text>
</comment>
<name>F1THA1_9FIRM</name>
<dbReference type="AlphaFoldDB" id="F1THA1"/>
<evidence type="ECO:0000259" key="11">
    <source>
        <dbReference type="PROSITE" id="PS51671"/>
    </source>
</evidence>
<protein>
    <recommendedName>
        <fullName evidence="4">aspartate kinase</fullName>
        <ecNumber evidence="4">2.7.2.4</ecNumber>
    </recommendedName>
</protein>
<dbReference type="Gene3D" id="3.30.2130.10">
    <property type="entry name" value="VC0802-like"/>
    <property type="match status" value="1"/>
</dbReference>
<proteinExistence type="inferred from homology"/>
<dbReference type="GO" id="GO:0009089">
    <property type="term" value="P:lysine biosynthetic process via diaminopimelate"/>
    <property type="evidence" value="ECO:0007669"/>
    <property type="project" value="TreeGrafter"/>
</dbReference>
<dbReference type="GO" id="GO:0005829">
    <property type="term" value="C:cytosol"/>
    <property type="evidence" value="ECO:0007669"/>
    <property type="project" value="TreeGrafter"/>
</dbReference>
<dbReference type="PROSITE" id="PS51671">
    <property type="entry name" value="ACT"/>
    <property type="match status" value="2"/>
</dbReference>
<comment type="pathway">
    <text evidence="1">Amino-acid biosynthesis; L-methionine biosynthesis via de novo pathway; L-homoserine from L-aspartate: step 1/3.</text>
</comment>
<dbReference type="InterPro" id="IPR045865">
    <property type="entry name" value="ACT-like_dom_sf"/>
</dbReference>
<dbReference type="Proteomes" id="UP000003860">
    <property type="component" value="Unassembled WGS sequence"/>
</dbReference>
<dbReference type="GO" id="GO:0009088">
    <property type="term" value="P:threonine biosynthetic process"/>
    <property type="evidence" value="ECO:0007669"/>
    <property type="project" value="UniProtKB-UniPathway"/>
</dbReference>
<gene>
    <name evidence="12" type="ORF">Cpap_0398</name>
</gene>
<dbReference type="GO" id="GO:0004072">
    <property type="term" value="F:aspartate kinase activity"/>
    <property type="evidence" value="ECO:0007669"/>
    <property type="project" value="UniProtKB-EC"/>
</dbReference>
<comment type="similarity">
    <text evidence="3">Belongs to the aspartokinase family.</text>
</comment>
<evidence type="ECO:0000256" key="10">
    <source>
        <dbReference type="ARBA" id="ARBA00047872"/>
    </source>
</evidence>
<keyword evidence="13" id="KW-1185">Reference proteome</keyword>